<dbReference type="KEGG" id="acan:ACA1_124470"/>
<dbReference type="GeneID" id="14920637"/>
<keyword evidence="3" id="KW-1185">Reference proteome</keyword>
<organism evidence="2 3">
    <name type="scientific">Acanthamoeba castellanii (strain ATCC 30010 / Neff)</name>
    <dbReference type="NCBI Taxonomy" id="1257118"/>
    <lineage>
        <taxon>Eukaryota</taxon>
        <taxon>Amoebozoa</taxon>
        <taxon>Discosea</taxon>
        <taxon>Longamoebia</taxon>
        <taxon>Centramoebida</taxon>
        <taxon>Acanthamoebidae</taxon>
        <taxon>Acanthamoeba</taxon>
    </lineage>
</organism>
<feature type="region of interest" description="Disordered" evidence="1">
    <location>
        <begin position="20"/>
        <end position="48"/>
    </location>
</feature>
<feature type="compositionally biased region" description="Basic and acidic residues" evidence="1">
    <location>
        <begin position="24"/>
        <end position="48"/>
    </location>
</feature>
<dbReference type="EMBL" id="KB007931">
    <property type="protein sequence ID" value="ELR19806.1"/>
    <property type="molecule type" value="Genomic_DNA"/>
</dbReference>
<dbReference type="Proteomes" id="UP000011083">
    <property type="component" value="Unassembled WGS sequence"/>
</dbReference>
<name>L8H5Q9_ACACF</name>
<evidence type="ECO:0000256" key="1">
    <source>
        <dbReference type="SAM" id="MobiDB-lite"/>
    </source>
</evidence>
<proteinExistence type="predicted"/>
<sequence length="90" mass="10212">MALKVDVAMRMGSAKVKLVQEQQLNKENDNVENNNKENNNKENDNEGHSLCEAGFAIMDEVNDQAKGGHPCLYQHQEATEEELNEHELFL</sequence>
<evidence type="ECO:0000313" key="3">
    <source>
        <dbReference type="Proteomes" id="UP000011083"/>
    </source>
</evidence>
<dbReference type="AlphaFoldDB" id="L8H5Q9"/>
<evidence type="ECO:0000313" key="2">
    <source>
        <dbReference type="EMBL" id="ELR19806.1"/>
    </source>
</evidence>
<protein>
    <submittedName>
        <fullName evidence="2">Uncharacterized protein</fullName>
    </submittedName>
</protein>
<reference evidence="2 3" key="1">
    <citation type="journal article" date="2013" name="Genome Biol.">
        <title>Genome of Acanthamoeba castellanii highlights extensive lateral gene transfer and early evolution of tyrosine kinase signaling.</title>
        <authorList>
            <person name="Clarke M."/>
            <person name="Lohan A.J."/>
            <person name="Liu B."/>
            <person name="Lagkouvardos I."/>
            <person name="Roy S."/>
            <person name="Zafar N."/>
            <person name="Bertelli C."/>
            <person name="Schilde C."/>
            <person name="Kianianmomeni A."/>
            <person name="Burglin T.R."/>
            <person name="Frech C."/>
            <person name="Turcotte B."/>
            <person name="Kopec K.O."/>
            <person name="Synnott J.M."/>
            <person name="Choo C."/>
            <person name="Paponov I."/>
            <person name="Finkler A."/>
            <person name="Soon Heng Tan C."/>
            <person name="Hutchins A.P."/>
            <person name="Weinmeier T."/>
            <person name="Rattei T."/>
            <person name="Chu J.S."/>
            <person name="Gimenez G."/>
            <person name="Irimia M."/>
            <person name="Rigden D.J."/>
            <person name="Fitzpatrick D.A."/>
            <person name="Lorenzo-Morales J."/>
            <person name="Bateman A."/>
            <person name="Chiu C.H."/>
            <person name="Tang P."/>
            <person name="Hegemann P."/>
            <person name="Fromm H."/>
            <person name="Raoult D."/>
            <person name="Greub G."/>
            <person name="Miranda-Saavedra D."/>
            <person name="Chen N."/>
            <person name="Nash P."/>
            <person name="Ginger M.L."/>
            <person name="Horn M."/>
            <person name="Schaap P."/>
            <person name="Caler L."/>
            <person name="Loftus B."/>
        </authorList>
    </citation>
    <scope>NUCLEOTIDE SEQUENCE [LARGE SCALE GENOMIC DNA]</scope>
    <source>
        <strain evidence="2 3">Neff</strain>
    </source>
</reference>
<accession>L8H5Q9</accession>
<gene>
    <name evidence="2" type="ORF">ACA1_124470</name>
</gene>
<dbReference type="RefSeq" id="XP_004341901.1">
    <property type="nucleotide sequence ID" value="XM_004341853.1"/>
</dbReference>
<dbReference type="VEuPathDB" id="AmoebaDB:ACA1_124470"/>